<evidence type="ECO:0000256" key="2">
    <source>
        <dbReference type="SAM" id="Phobius"/>
    </source>
</evidence>
<feature type="transmembrane region" description="Helical" evidence="2">
    <location>
        <begin position="73"/>
        <end position="95"/>
    </location>
</feature>
<accession>A0A9R0K3X8</accession>
<dbReference type="Proteomes" id="UP000813463">
    <property type="component" value="Chromosome 2"/>
</dbReference>
<keyword evidence="3" id="KW-1185">Reference proteome</keyword>
<proteinExistence type="predicted"/>
<dbReference type="GeneID" id="110796131"/>
<reference evidence="4" key="2">
    <citation type="submission" date="2025-08" db="UniProtKB">
        <authorList>
            <consortium name="RefSeq"/>
        </authorList>
    </citation>
    <scope>IDENTIFICATION</scope>
    <source>
        <tissue evidence="4">Leaf</tissue>
    </source>
</reference>
<sequence length="151" mass="16152">MRRRGERKKWSEQTTMNGGNDRDADKGLIWKLPKVTTKEFGKVGPAFGFGAGCGLGFGLGIIGGVGIGPGIPGLHLGLGVGVGCGVGLGFGYGMGRGVAYDDNKRYSNIEKPFNGSYVPSQNEVDALIDEFVIKTKRLMVAASKEIDKWRR</sequence>
<evidence type="ECO:0000313" key="3">
    <source>
        <dbReference type="Proteomes" id="UP000813463"/>
    </source>
</evidence>
<dbReference type="PANTHER" id="PTHR34201:SF1">
    <property type="entry name" value="GLYCINE-RICH PROTEIN"/>
    <property type="match status" value="1"/>
</dbReference>
<keyword evidence="2" id="KW-1133">Transmembrane helix</keyword>
<gene>
    <name evidence="4" type="primary">LOC110796131</name>
</gene>
<feature type="transmembrane region" description="Helical" evidence="2">
    <location>
        <begin position="46"/>
        <end position="67"/>
    </location>
</feature>
<evidence type="ECO:0000256" key="1">
    <source>
        <dbReference type="SAM" id="MobiDB-lite"/>
    </source>
</evidence>
<keyword evidence="2" id="KW-0472">Membrane</keyword>
<reference evidence="3" key="1">
    <citation type="journal article" date="2021" name="Nat. Commun.">
        <title>Genomic analyses provide insights into spinach domestication and the genetic basis of agronomic traits.</title>
        <authorList>
            <person name="Cai X."/>
            <person name="Sun X."/>
            <person name="Xu C."/>
            <person name="Sun H."/>
            <person name="Wang X."/>
            <person name="Ge C."/>
            <person name="Zhang Z."/>
            <person name="Wang Q."/>
            <person name="Fei Z."/>
            <person name="Jiao C."/>
            <person name="Wang Q."/>
        </authorList>
    </citation>
    <scope>NUCLEOTIDE SEQUENCE [LARGE SCALE GENOMIC DNA]</scope>
    <source>
        <strain evidence="3">cv. Varoflay</strain>
    </source>
</reference>
<dbReference type="InterPro" id="IPR053288">
    <property type="entry name" value="TGD_Bridge_Protein"/>
</dbReference>
<dbReference type="KEGG" id="soe:110796131"/>
<evidence type="ECO:0000313" key="4">
    <source>
        <dbReference type="RefSeq" id="XP_021856853.1"/>
    </source>
</evidence>
<feature type="region of interest" description="Disordered" evidence="1">
    <location>
        <begin position="1"/>
        <end position="25"/>
    </location>
</feature>
<dbReference type="OrthoDB" id="1933362at2759"/>
<protein>
    <submittedName>
        <fullName evidence="4">Uncharacterized protein</fullName>
    </submittedName>
</protein>
<dbReference type="AlphaFoldDB" id="A0A9R0K3X8"/>
<name>A0A9R0K3X8_SPIOL</name>
<dbReference type="RefSeq" id="XP_021856853.1">
    <property type="nucleotide sequence ID" value="XM_022001161.2"/>
</dbReference>
<dbReference type="PANTHER" id="PTHR34201">
    <property type="entry name" value="GLYCINE-RICH PROTEIN"/>
    <property type="match status" value="1"/>
</dbReference>
<keyword evidence="2" id="KW-0812">Transmembrane</keyword>
<organism evidence="3 4">
    <name type="scientific">Spinacia oleracea</name>
    <name type="common">Spinach</name>
    <dbReference type="NCBI Taxonomy" id="3562"/>
    <lineage>
        <taxon>Eukaryota</taxon>
        <taxon>Viridiplantae</taxon>
        <taxon>Streptophyta</taxon>
        <taxon>Embryophyta</taxon>
        <taxon>Tracheophyta</taxon>
        <taxon>Spermatophyta</taxon>
        <taxon>Magnoliopsida</taxon>
        <taxon>eudicotyledons</taxon>
        <taxon>Gunneridae</taxon>
        <taxon>Pentapetalae</taxon>
        <taxon>Caryophyllales</taxon>
        <taxon>Chenopodiaceae</taxon>
        <taxon>Chenopodioideae</taxon>
        <taxon>Anserineae</taxon>
        <taxon>Spinacia</taxon>
    </lineage>
</organism>